<evidence type="ECO:0000313" key="4">
    <source>
        <dbReference type="Proteomes" id="UP000197138"/>
    </source>
</evidence>
<comment type="caution">
    <text evidence="3">The sequence shown here is derived from an EMBL/GenBank/DDBJ whole genome shotgun (WGS) entry which is preliminary data.</text>
</comment>
<keyword evidence="2" id="KW-1133">Transmembrane helix</keyword>
<evidence type="ECO:0000313" key="3">
    <source>
        <dbReference type="EMBL" id="OWM89578.1"/>
    </source>
</evidence>
<proteinExistence type="predicted"/>
<feature type="transmembrane region" description="Helical" evidence="2">
    <location>
        <begin position="50"/>
        <end position="80"/>
    </location>
</feature>
<gene>
    <name evidence="3" type="ORF">CDL15_Pgr024326</name>
</gene>
<name>A0A218XXT2_PUNGR</name>
<reference evidence="4" key="1">
    <citation type="journal article" date="2017" name="Plant J.">
        <title>The pomegranate (Punica granatum L.) genome and the genomics of punicalagin biosynthesis.</title>
        <authorList>
            <person name="Qin G."/>
            <person name="Xu C."/>
            <person name="Ming R."/>
            <person name="Tang H."/>
            <person name="Guyot R."/>
            <person name="Kramer E.M."/>
            <person name="Hu Y."/>
            <person name="Yi X."/>
            <person name="Qi Y."/>
            <person name="Xu X."/>
            <person name="Gao Z."/>
            <person name="Pan H."/>
            <person name="Jian J."/>
            <person name="Tian Y."/>
            <person name="Yue Z."/>
            <person name="Xu Y."/>
        </authorList>
    </citation>
    <scope>NUCLEOTIDE SEQUENCE [LARGE SCALE GENOMIC DNA]</scope>
    <source>
        <strain evidence="4">cv. Dabenzi</strain>
    </source>
</reference>
<accession>A0A218XXT2</accession>
<keyword evidence="2" id="KW-0472">Membrane</keyword>
<evidence type="ECO:0000256" key="1">
    <source>
        <dbReference type="SAM" id="MobiDB-lite"/>
    </source>
</evidence>
<protein>
    <submittedName>
        <fullName evidence="3">Uncharacterized protein</fullName>
    </submittedName>
</protein>
<organism evidence="3 4">
    <name type="scientific">Punica granatum</name>
    <name type="common">Pomegranate</name>
    <dbReference type="NCBI Taxonomy" id="22663"/>
    <lineage>
        <taxon>Eukaryota</taxon>
        <taxon>Viridiplantae</taxon>
        <taxon>Streptophyta</taxon>
        <taxon>Embryophyta</taxon>
        <taxon>Tracheophyta</taxon>
        <taxon>Spermatophyta</taxon>
        <taxon>Magnoliopsida</taxon>
        <taxon>eudicotyledons</taxon>
        <taxon>Gunneridae</taxon>
        <taxon>Pentapetalae</taxon>
        <taxon>rosids</taxon>
        <taxon>malvids</taxon>
        <taxon>Myrtales</taxon>
        <taxon>Lythraceae</taxon>
        <taxon>Punica</taxon>
    </lineage>
</organism>
<dbReference type="EMBL" id="MTKT01000666">
    <property type="protein sequence ID" value="OWM89578.1"/>
    <property type="molecule type" value="Genomic_DNA"/>
</dbReference>
<dbReference type="AlphaFoldDB" id="A0A218XXT2"/>
<evidence type="ECO:0000256" key="2">
    <source>
        <dbReference type="SAM" id="Phobius"/>
    </source>
</evidence>
<sequence>MATGGEGDDVGAAAGEEGDGWQRERLREELVLEPPRAQLPVRACPPAPHLLLLLLFFVTFLVGFWDIFVHFHVLVFALGLGRFSVQLPSKGD</sequence>
<dbReference type="Proteomes" id="UP000197138">
    <property type="component" value="Unassembled WGS sequence"/>
</dbReference>
<feature type="region of interest" description="Disordered" evidence="1">
    <location>
        <begin position="1"/>
        <end position="22"/>
    </location>
</feature>
<keyword evidence="2" id="KW-0812">Transmembrane</keyword>